<evidence type="ECO:0000256" key="2">
    <source>
        <dbReference type="ARBA" id="ARBA00022643"/>
    </source>
</evidence>
<dbReference type="PANTHER" id="PTHR42847:SF4">
    <property type="entry name" value="ALKANESULFONATE MONOOXYGENASE-RELATED"/>
    <property type="match status" value="1"/>
</dbReference>
<reference evidence="6 7" key="1">
    <citation type="submission" date="2023-07" db="EMBL/GenBank/DDBJ databases">
        <title>Sequencing the genomes of 1000 actinobacteria strains.</title>
        <authorList>
            <person name="Klenk H.-P."/>
        </authorList>
    </citation>
    <scope>NUCLEOTIDE SEQUENCE [LARGE SCALE GENOMIC DNA]</scope>
    <source>
        <strain evidence="6 7">DSM 46740</strain>
    </source>
</reference>
<protein>
    <submittedName>
        <fullName evidence="6">Alkanesulfonate monooxygenase SsuD/methylene tetrahydromethanopterin reductase-like flavin-dependent oxidoreductase (Luciferase family)</fullName>
    </submittedName>
</protein>
<dbReference type="InterPro" id="IPR011251">
    <property type="entry name" value="Luciferase-like_dom"/>
</dbReference>
<proteinExistence type="predicted"/>
<comment type="caution">
    <text evidence="6">The sequence shown here is derived from an EMBL/GenBank/DDBJ whole genome shotgun (WGS) entry which is preliminary data.</text>
</comment>
<evidence type="ECO:0000313" key="7">
    <source>
        <dbReference type="Proteomes" id="UP001225356"/>
    </source>
</evidence>
<dbReference type="PANTHER" id="PTHR42847">
    <property type="entry name" value="ALKANESULFONATE MONOOXYGENASE"/>
    <property type="match status" value="1"/>
</dbReference>
<keyword evidence="3" id="KW-0560">Oxidoreductase</keyword>
<evidence type="ECO:0000259" key="5">
    <source>
        <dbReference type="Pfam" id="PF00296"/>
    </source>
</evidence>
<dbReference type="SUPFAM" id="SSF51679">
    <property type="entry name" value="Bacterial luciferase-like"/>
    <property type="match status" value="1"/>
</dbReference>
<dbReference type="InterPro" id="IPR036661">
    <property type="entry name" value="Luciferase-like_sf"/>
</dbReference>
<evidence type="ECO:0000256" key="3">
    <source>
        <dbReference type="ARBA" id="ARBA00023002"/>
    </source>
</evidence>
<evidence type="ECO:0000313" key="6">
    <source>
        <dbReference type="EMBL" id="MDP9848641.1"/>
    </source>
</evidence>
<sequence length="283" mass="30124">MKVGLGLPPGDPVSLLGWARRAEAGPFSTLGLLDRIMYGNPEPMVTLAAIAGITSRIRVQTEVLIAPLRATALLAKQAATLDRVSAGRFTLGVGVGAREDDYRAVGVDVHSRGRRLDEQMAALRHLWEGGPYEDIGPIGPAPVRRGGPEVLFGGFVPATVERVVRWGDGLLGAHLPPERMGRFFGSVEASWHAAGRAGRPRLVAQANAALGPEPVLDEARRSIGDYYGFLGDGASKVAEEMLTTPEAIRRAVAAYGDVGADEVMLYCWSPDVDQVDRIADAVP</sequence>
<dbReference type="Gene3D" id="3.20.20.30">
    <property type="entry name" value="Luciferase-like domain"/>
    <property type="match status" value="1"/>
</dbReference>
<name>A0ABT9QPG8_9ACTN</name>
<evidence type="ECO:0000256" key="1">
    <source>
        <dbReference type="ARBA" id="ARBA00022630"/>
    </source>
</evidence>
<keyword evidence="7" id="KW-1185">Reference proteome</keyword>
<dbReference type="Proteomes" id="UP001225356">
    <property type="component" value="Unassembled WGS sequence"/>
</dbReference>
<dbReference type="EMBL" id="JAUSQU010000001">
    <property type="protein sequence ID" value="MDP9848641.1"/>
    <property type="molecule type" value="Genomic_DNA"/>
</dbReference>
<dbReference type="Pfam" id="PF00296">
    <property type="entry name" value="Bac_luciferase"/>
    <property type="match status" value="1"/>
</dbReference>
<accession>A0ABT9QPG8</accession>
<dbReference type="RefSeq" id="WP_307566080.1">
    <property type="nucleotide sequence ID" value="NZ_JAUSQU010000001.1"/>
</dbReference>
<keyword evidence="4" id="KW-0503">Monooxygenase</keyword>
<feature type="domain" description="Luciferase-like" evidence="5">
    <location>
        <begin position="12"/>
        <end position="227"/>
    </location>
</feature>
<keyword evidence="2" id="KW-0288">FMN</keyword>
<evidence type="ECO:0000256" key="4">
    <source>
        <dbReference type="ARBA" id="ARBA00023033"/>
    </source>
</evidence>
<dbReference type="InterPro" id="IPR050172">
    <property type="entry name" value="SsuD_RutA_monooxygenase"/>
</dbReference>
<organism evidence="6 7">
    <name type="scientific">Streptosporangium lutulentum</name>
    <dbReference type="NCBI Taxonomy" id="1461250"/>
    <lineage>
        <taxon>Bacteria</taxon>
        <taxon>Bacillati</taxon>
        <taxon>Actinomycetota</taxon>
        <taxon>Actinomycetes</taxon>
        <taxon>Streptosporangiales</taxon>
        <taxon>Streptosporangiaceae</taxon>
        <taxon>Streptosporangium</taxon>
    </lineage>
</organism>
<keyword evidence="1" id="KW-0285">Flavoprotein</keyword>
<gene>
    <name evidence="6" type="ORF">J2853_007852</name>
</gene>